<feature type="compositionally biased region" description="Basic and acidic residues" evidence="1">
    <location>
        <begin position="1"/>
        <end position="11"/>
    </location>
</feature>
<accession>A0A5B7FT55</accession>
<evidence type="ECO:0000313" key="3">
    <source>
        <dbReference type="Proteomes" id="UP000324222"/>
    </source>
</evidence>
<feature type="region of interest" description="Disordered" evidence="1">
    <location>
        <begin position="1"/>
        <end position="36"/>
    </location>
</feature>
<evidence type="ECO:0000313" key="2">
    <source>
        <dbReference type="EMBL" id="MPC51000.1"/>
    </source>
</evidence>
<reference evidence="2 3" key="1">
    <citation type="submission" date="2019-05" db="EMBL/GenBank/DDBJ databases">
        <title>Another draft genome of Portunus trituberculatus and its Hox gene families provides insights of decapod evolution.</title>
        <authorList>
            <person name="Jeong J.-H."/>
            <person name="Song I."/>
            <person name="Kim S."/>
            <person name="Choi T."/>
            <person name="Kim D."/>
            <person name="Ryu S."/>
            <person name="Kim W."/>
        </authorList>
    </citation>
    <scope>NUCLEOTIDE SEQUENCE [LARGE SCALE GENOMIC DNA]</scope>
    <source>
        <tissue evidence="2">Muscle</tissue>
    </source>
</reference>
<dbReference type="EMBL" id="VSRR010009872">
    <property type="protein sequence ID" value="MPC51000.1"/>
    <property type="molecule type" value="Genomic_DNA"/>
</dbReference>
<sequence length="147" mass="15934">MAKEDRCDRRPHAPHHHLPHLHPRFPHPLRRSPPPLTAITSTATGPFPAAAAAAATTATTAAAAAAAAATLGTLTALSRFSFLYEKNVNANELRKIKRKKAPDSDEENGAKEMSLLYTENGIRVHMNIYIFTTLTARASPSAVAYPW</sequence>
<name>A0A5B7FT55_PORTR</name>
<dbReference type="Proteomes" id="UP000324222">
    <property type="component" value="Unassembled WGS sequence"/>
</dbReference>
<feature type="compositionally biased region" description="Basic residues" evidence="1">
    <location>
        <begin position="12"/>
        <end position="30"/>
    </location>
</feature>
<dbReference type="AlphaFoldDB" id="A0A5B7FT55"/>
<keyword evidence="3" id="KW-1185">Reference proteome</keyword>
<comment type="caution">
    <text evidence="2">The sequence shown here is derived from an EMBL/GenBank/DDBJ whole genome shotgun (WGS) entry which is preliminary data.</text>
</comment>
<protein>
    <submittedName>
        <fullName evidence="2">Uncharacterized protein</fullName>
    </submittedName>
</protein>
<evidence type="ECO:0000256" key="1">
    <source>
        <dbReference type="SAM" id="MobiDB-lite"/>
    </source>
</evidence>
<gene>
    <name evidence="2" type="ORF">E2C01_044837</name>
</gene>
<organism evidence="2 3">
    <name type="scientific">Portunus trituberculatus</name>
    <name type="common">Swimming crab</name>
    <name type="synonym">Neptunus trituberculatus</name>
    <dbReference type="NCBI Taxonomy" id="210409"/>
    <lineage>
        <taxon>Eukaryota</taxon>
        <taxon>Metazoa</taxon>
        <taxon>Ecdysozoa</taxon>
        <taxon>Arthropoda</taxon>
        <taxon>Crustacea</taxon>
        <taxon>Multicrustacea</taxon>
        <taxon>Malacostraca</taxon>
        <taxon>Eumalacostraca</taxon>
        <taxon>Eucarida</taxon>
        <taxon>Decapoda</taxon>
        <taxon>Pleocyemata</taxon>
        <taxon>Brachyura</taxon>
        <taxon>Eubrachyura</taxon>
        <taxon>Portunoidea</taxon>
        <taxon>Portunidae</taxon>
        <taxon>Portuninae</taxon>
        <taxon>Portunus</taxon>
    </lineage>
</organism>
<proteinExistence type="predicted"/>